<dbReference type="Proteomes" id="UP001198151">
    <property type="component" value="Unassembled WGS sequence"/>
</dbReference>
<keyword evidence="2" id="KW-1185">Reference proteome</keyword>
<organism evidence="1 2">
    <name type="scientific">Ruminococcus turbiniformis</name>
    <dbReference type="NCBI Taxonomy" id="2881258"/>
    <lineage>
        <taxon>Bacteria</taxon>
        <taxon>Bacillati</taxon>
        <taxon>Bacillota</taxon>
        <taxon>Clostridia</taxon>
        <taxon>Eubacteriales</taxon>
        <taxon>Oscillospiraceae</taxon>
        <taxon>Ruminococcus</taxon>
    </lineage>
</organism>
<comment type="caution">
    <text evidence="1">The sequence shown here is derived from an EMBL/GenBank/DDBJ whole genome shotgun (WGS) entry which is preliminary data.</text>
</comment>
<dbReference type="Pfam" id="PF12997">
    <property type="entry name" value="DUF3881"/>
    <property type="match status" value="1"/>
</dbReference>
<sequence>MHQYLKAVGFDNIQTRNDLKDMLEDVRENYTHQTIVSYLPGEDFCELRKDYGQCIGVSLCGELNENDVFEPSYYFPYFEGSGISTYAEIAVERKIEKEQYVGMCEDSKIGISLIFTLQNGIEYMRERQAGFITNPVTSVTLSGLALSGTVLLPVVKDERKMKSEREASDNRKMLINAARNGDQAAIETLTLDDIDIYSQVSRRLANEDVFSIVDTYFMPYGIECDLYSIMGEILAVRKRKNTATGTELYQMKLNVNEMQFDVCVPAAGVMGEPEIGRRFKGTIWLQGYINF</sequence>
<evidence type="ECO:0000313" key="2">
    <source>
        <dbReference type="Proteomes" id="UP001198151"/>
    </source>
</evidence>
<dbReference type="EMBL" id="JAJEQX010000048">
    <property type="protein sequence ID" value="MCC2256097.1"/>
    <property type="molecule type" value="Genomic_DNA"/>
</dbReference>
<name>A0ABS8G1J8_9FIRM</name>
<dbReference type="RefSeq" id="WP_227709076.1">
    <property type="nucleotide sequence ID" value="NZ_JAJEQX010000048.1"/>
</dbReference>
<reference evidence="1 2" key="1">
    <citation type="submission" date="2021-10" db="EMBL/GenBank/DDBJ databases">
        <title>Anaerobic single-cell dispensing facilitates the cultivation of human gut bacteria.</title>
        <authorList>
            <person name="Afrizal A."/>
        </authorList>
    </citation>
    <scope>NUCLEOTIDE SEQUENCE [LARGE SCALE GENOMIC DNA]</scope>
    <source>
        <strain evidence="1 2">CLA-AA-H200</strain>
    </source>
</reference>
<gene>
    <name evidence="1" type="ORF">LKD70_17050</name>
</gene>
<evidence type="ECO:0000313" key="1">
    <source>
        <dbReference type="EMBL" id="MCC2256097.1"/>
    </source>
</evidence>
<accession>A0ABS8G1J8</accession>
<dbReference type="InterPro" id="IPR024541">
    <property type="entry name" value="DUF3881"/>
</dbReference>
<protein>
    <submittedName>
        <fullName evidence="1">DUF3881 family protein</fullName>
    </submittedName>
</protein>
<proteinExistence type="predicted"/>